<keyword evidence="7" id="KW-0472">Membrane</keyword>
<keyword evidence="3 9" id="KW-0808">Transferase</keyword>
<dbReference type="GO" id="GO:0005524">
    <property type="term" value="F:ATP binding"/>
    <property type="evidence" value="ECO:0007669"/>
    <property type="project" value="UniProtKB-KW"/>
</dbReference>
<reference evidence="9 11" key="1">
    <citation type="journal article" date="2017" name="Nature">
        <title>The sunflower genome provides insights into oil metabolism, flowering and Asterid evolution.</title>
        <authorList>
            <person name="Badouin H."/>
            <person name="Gouzy J."/>
            <person name="Grassa C.J."/>
            <person name="Murat F."/>
            <person name="Staton S.E."/>
            <person name="Cottret L."/>
            <person name="Lelandais-Briere C."/>
            <person name="Owens G.L."/>
            <person name="Carrere S."/>
            <person name="Mayjonade B."/>
            <person name="Legrand L."/>
            <person name="Gill N."/>
            <person name="Kane N.C."/>
            <person name="Bowers J.E."/>
            <person name="Hubner S."/>
            <person name="Bellec A."/>
            <person name="Berard A."/>
            <person name="Berges H."/>
            <person name="Blanchet N."/>
            <person name="Boniface M.C."/>
            <person name="Brunel D."/>
            <person name="Catrice O."/>
            <person name="Chaidir N."/>
            <person name="Claudel C."/>
            <person name="Donnadieu C."/>
            <person name="Faraut T."/>
            <person name="Fievet G."/>
            <person name="Helmstetter N."/>
            <person name="King M."/>
            <person name="Knapp S.J."/>
            <person name="Lai Z."/>
            <person name="Le Paslier M.C."/>
            <person name="Lippi Y."/>
            <person name="Lorenzon L."/>
            <person name="Mandel J.R."/>
            <person name="Marage G."/>
            <person name="Marchand G."/>
            <person name="Marquand E."/>
            <person name="Bret-Mestries E."/>
            <person name="Morien E."/>
            <person name="Nambeesan S."/>
            <person name="Nguyen T."/>
            <person name="Pegot-Espagnet P."/>
            <person name="Pouilly N."/>
            <person name="Raftis F."/>
            <person name="Sallet E."/>
            <person name="Schiex T."/>
            <person name="Thomas J."/>
            <person name="Vandecasteele C."/>
            <person name="Vares D."/>
            <person name="Vear F."/>
            <person name="Vautrin S."/>
            <person name="Crespi M."/>
            <person name="Mangin B."/>
            <person name="Burke J.M."/>
            <person name="Salse J."/>
            <person name="Munos S."/>
            <person name="Vincourt P."/>
            <person name="Rieseberg L.H."/>
            <person name="Langlade N.B."/>
        </authorList>
    </citation>
    <scope>NUCLEOTIDE SEQUENCE [LARGE SCALE GENOMIC DNA]</scope>
    <source>
        <strain evidence="11">cv. SF193</strain>
        <tissue evidence="9">Leaves</tissue>
    </source>
</reference>
<proteinExistence type="predicted"/>
<evidence type="ECO:0000313" key="10">
    <source>
        <dbReference type="EMBL" id="OTF95973.1"/>
    </source>
</evidence>
<dbReference type="GO" id="GO:0030246">
    <property type="term" value="F:carbohydrate binding"/>
    <property type="evidence" value="ECO:0007669"/>
    <property type="project" value="UniProtKB-KW"/>
</dbReference>
<dbReference type="EC" id="2.7.11.1" evidence="9"/>
<keyword evidence="10" id="KW-0430">Lectin</keyword>
<dbReference type="GO" id="GO:0016020">
    <property type="term" value="C:membrane"/>
    <property type="evidence" value="ECO:0007669"/>
    <property type="project" value="UniProtKB-SubCell"/>
</dbReference>
<dbReference type="FunFam" id="2.60.120.430:FF:000007">
    <property type="entry name" value="FERONIA receptor-like kinase"/>
    <property type="match status" value="1"/>
</dbReference>
<dbReference type="Pfam" id="PF12819">
    <property type="entry name" value="Malectin_like"/>
    <property type="match status" value="1"/>
</dbReference>
<keyword evidence="11" id="KW-1185">Reference proteome</keyword>
<keyword evidence="2 9" id="KW-0723">Serine/threonine-protein kinase</keyword>
<evidence type="ECO:0000259" key="8">
    <source>
        <dbReference type="Pfam" id="PF12819"/>
    </source>
</evidence>
<reference evidence="10" key="2">
    <citation type="submission" date="2017-02" db="EMBL/GenBank/DDBJ databases">
        <title>Sunflower complete genome.</title>
        <authorList>
            <person name="Langlade N."/>
            <person name="Munos S."/>
        </authorList>
    </citation>
    <scope>NUCLEOTIDE SEQUENCE [LARGE SCALE GENOMIC DNA]</scope>
    <source>
        <tissue evidence="10">Leaves</tissue>
    </source>
</reference>
<dbReference type="EMBL" id="MNCJ02000330">
    <property type="protein sequence ID" value="KAF5766136.1"/>
    <property type="molecule type" value="Genomic_DNA"/>
</dbReference>
<gene>
    <name evidence="10" type="ORF">HannXRQ_Chr15g0488971</name>
    <name evidence="9" type="ORF">HanXRQr2_Chr15g0711781</name>
</gene>
<evidence type="ECO:0000256" key="4">
    <source>
        <dbReference type="ARBA" id="ARBA00022741"/>
    </source>
</evidence>
<protein>
    <submittedName>
        <fullName evidence="9">Non-specific serine/threonine protein kinase</fullName>
        <ecNumber evidence="9">2.7.11.1</ecNumber>
    </submittedName>
    <submittedName>
        <fullName evidence="10">Putative concanavalin A-like lectin/glucanase domain-containing protein</fullName>
    </submittedName>
</protein>
<dbReference type="OMA" id="GHRFETE"/>
<organism evidence="10 11">
    <name type="scientific">Helianthus annuus</name>
    <name type="common">Common sunflower</name>
    <dbReference type="NCBI Taxonomy" id="4232"/>
    <lineage>
        <taxon>Eukaryota</taxon>
        <taxon>Viridiplantae</taxon>
        <taxon>Streptophyta</taxon>
        <taxon>Embryophyta</taxon>
        <taxon>Tracheophyta</taxon>
        <taxon>Spermatophyta</taxon>
        <taxon>Magnoliopsida</taxon>
        <taxon>eudicotyledons</taxon>
        <taxon>Gunneridae</taxon>
        <taxon>Pentapetalae</taxon>
        <taxon>asterids</taxon>
        <taxon>campanulids</taxon>
        <taxon>Asterales</taxon>
        <taxon>Asteraceae</taxon>
        <taxon>Asteroideae</taxon>
        <taxon>Heliantheae alliance</taxon>
        <taxon>Heliantheae</taxon>
        <taxon>Helianthus</taxon>
    </lineage>
</organism>
<accession>A0A251SB50</accession>
<dbReference type="PANTHER" id="PTHR34590:SF5">
    <property type="entry name" value="OS04G0586500 PROTEIN"/>
    <property type="match status" value="1"/>
</dbReference>
<dbReference type="GO" id="GO:0004714">
    <property type="term" value="F:transmembrane receptor protein tyrosine kinase activity"/>
    <property type="evidence" value="ECO:0007669"/>
    <property type="project" value="InterPro"/>
</dbReference>
<evidence type="ECO:0000256" key="7">
    <source>
        <dbReference type="SAM" id="Phobius"/>
    </source>
</evidence>
<keyword evidence="9" id="KW-0418">Kinase</keyword>
<feature type="domain" description="Malectin-like" evidence="8">
    <location>
        <begin position="10"/>
        <end position="195"/>
    </location>
</feature>
<dbReference type="EMBL" id="CM007904">
    <property type="protein sequence ID" value="OTF95973.1"/>
    <property type="molecule type" value="Genomic_DNA"/>
</dbReference>
<comment type="subcellular location">
    <subcellularLocation>
        <location evidence="1">Membrane</location>
        <topology evidence="1">Single-pass type I membrane protein</topology>
    </subcellularLocation>
</comment>
<keyword evidence="5" id="KW-0067">ATP-binding</keyword>
<evidence type="ECO:0000256" key="6">
    <source>
        <dbReference type="ARBA" id="ARBA00023180"/>
    </source>
</evidence>
<keyword evidence="4" id="KW-0547">Nucleotide-binding</keyword>
<keyword evidence="6" id="KW-0325">Glycoprotein</keyword>
<feature type="transmembrane region" description="Helical" evidence="7">
    <location>
        <begin position="236"/>
        <end position="259"/>
    </location>
</feature>
<evidence type="ECO:0000256" key="3">
    <source>
        <dbReference type="ARBA" id="ARBA00022679"/>
    </source>
</evidence>
<evidence type="ECO:0000313" key="11">
    <source>
        <dbReference type="Proteomes" id="UP000215914"/>
    </source>
</evidence>
<dbReference type="Gene3D" id="2.60.120.430">
    <property type="entry name" value="Galactose-binding lectin"/>
    <property type="match status" value="1"/>
</dbReference>
<keyword evidence="7" id="KW-1133">Transmembrane helix</keyword>
<evidence type="ECO:0000313" key="9">
    <source>
        <dbReference type="EMBL" id="KAF5766136.1"/>
    </source>
</evidence>
<dbReference type="InParanoid" id="A0A251SB50"/>
<keyword evidence="7" id="KW-0812">Transmembrane</keyword>
<dbReference type="InterPro" id="IPR045272">
    <property type="entry name" value="ANXUR1/2-like"/>
</dbReference>
<dbReference type="InterPro" id="IPR024788">
    <property type="entry name" value="Malectin-like_Carb-bd_dom"/>
</dbReference>
<dbReference type="AlphaFoldDB" id="A0A251SB50"/>
<dbReference type="Gramene" id="mRNA:HanXRQr2_Chr15g0711781">
    <property type="protein sequence ID" value="CDS:HanXRQr2_Chr15g0711781.1"/>
    <property type="gene ID" value="HanXRQr2_Chr15g0711781"/>
</dbReference>
<dbReference type="PANTHER" id="PTHR34590">
    <property type="entry name" value="OS03G0124300 PROTEIN-RELATED"/>
    <property type="match status" value="1"/>
</dbReference>
<evidence type="ECO:0000256" key="2">
    <source>
        <dbReference type="ARBA" id="ARBA00022527"/>
    </source>
</evidence>
<evidence type="ECO:0000256" key="1">
    <source>
        <dbReference type="ARBA" id="ARBA00004479"/>
    </source>
</evidence>
<name>A0A251SB50_HELAN</name>
<evidence type="ECO:0000256" key="5">
    <source>
        <dbReference type="ARBA" id="ARBA00022840"/>
    </source>
</evidence>
<reference evidence="9" key="3">
    <citation type="submission" date="2020-06" db="EMBL/GenBank/DDBJ databases">
        <title>Helianthus annuus Genome sequencing and assembly Release 2.</title>
        <authorList>
            <person name="Gouzy J."/>
            <person name="Langlade N."/>
            <person name="Munos S."/>
        </authorList>
    </citation>
    <scope>NUCLEOTIDE SEQUENCE</scope>
    <source>
        <tissue evidence="9">Leaves</tissue>
    </source>
</reference>
<sequence length="301" mass="34469">MISRPVIDEDRAFENIYRLNVGGPQISISDDTGMYRSWDQDEVYIYGAAIGLTPVYDKPIMYTVETPNYTAPEPIYKTQRSMGKQSVKYNLTWILPVDSGFYYMLRLHFCHIIPQYTKQGQVVFKIFINNQTADEELDQLNLTQGSGYPIFKDYIVFVNDPDGSRCKQHLWLALHPNNASEQYLEAYLNGLEAFKLSTDKNLASRNPERRCTTTPTRLTPTKLTPTVKENKKKSPYAVIIGGVGGAFVLLYISVFIVPWRLRRAKNNSSDEDRSPNPCRRFSLKDMKAATDEFNDNFVIGN</sequence>
<dbReference type="Proteomes" id="UP000215914">
    <property type="component" value="Chromosome 15"/>
</dbReference>
<dbReference type="GO" id="GO:0004674">
    <property type="term" value="F:protein serine/threonine kinase activity"/>
    <property type="evidence" value="ECO:0007669"/>
    <property type="project" value="UniProtKB-KW"/>
</dbReference>